<sequence>MSGTEDANQSLVGNPSLSLESLAQLISNMSDAFNSQLDNVSRKFGELDARLDELCLRIDDNDSEVNVKFTQFQSSVNKDLIAIQNENSQQQQRTQESQKCFPTRA</sequence>
<dbReference type="AlphaFoldDB" id="A0AAV0X7Y7"/>
<dbReference type="Gene3D" id="3.90.20.10">
    <property type="match status" value="1"/>
</dbReference>
<accession>A0AAV0X7Y7</accession>
<comment type="caution">
    <text evidence="2">The sequence shown here is derived from an EMBL/GenBank/DDBJ whole genome shotgun (WGS) entry which is preliminary data.</text>
</comment>
<evidence type="ECO:0000256" key="1">
    <source>
        <dbReference type="SAM" id="MobiDB-lite"/>
    </source>
</evidence>
<name>A0AAV0X7Y7_9HEMI</name>
<protein>
    <submittedName>
        <fullName evidence="2">Uncharacterized protein</fullName>
    </submittedName>
</protein>
<dbReference type="Proteomes" id="UP001160148">
    <property type="component" value="Unassembled WGS sequence"/>
</dbReference>
<feature type="compositionally biased region" description="Low complexity" evidence="1">
    <location>
        <begin position="86"/>
        <end position="98"/>
    </location>
</feature>
<reference evidence="2 3" key="1">
    <citation type="submission" date="2023-01" db="EMBL/GenBank/DDBJ databases">
        <authorList>
            <person name="Whitehead M."/>
        </authorList>
    </citation>
    <scope>NUCLEOTIDE SEQUENCE [LARGE SCALE GENOMIC DNA]</scope>
</reference>
<evidence type="ECO:0000313" key="2">
    <source>
        <dbReference type="EMBL" id="CAI6363831.1"/>
    </source>
</evidence>
<dbReference type="EMBL" id="CARXXK010000003">
    <property type="protein sequence ID" value="CAI6363831.1"/>
    <property type="molecule type" value="Genomic_DNA"/>
</dbReference>
<evidence type="ECO:0000313" key="3">
    <source>
        <dbReference type="Proteomes" id="UP001160148"/>
    </source>
</evidence>
<feature type="region of interest" description="Disordered" evidence="1">
    <location>
        <begin position="86"/>
        <end position="105"/>
    </location>
</feature>
<organism evidence="2 3">
    <name type="scientific">Macrosiphum euphorbiae</name>
    <name type="common">potato aphid</name>
    <dbReference type="NCBI Taxonomy" id="13131"/>
    <lineage>
        <taxon>Eukaryota</taxon>
        <taxon>Metazoa</taxon>
        <taxon>Ecdysozoa</taxon>
        <taxon>Arthropoda</taxon>
        <taxon>Hexapoda</taxon>
        <taxon>Insecta</taxon>
        <taxon>Pterygota</taxon>
        <taxon>Neoptera</taxon>
        <taxon>Paraneoptera</taxon>
        <taxon>Hemiptera</taxon>
        <taxon>Sternorrhyncha</taxon>
        <taxon>Aphidomorpha</taxon>
        <taxon>Aphidoidea</taxon>
        <taxon>Aphididae</taxon>
        <taxon>Macrosiphini</taxon>
        <taxon>Macrosiphum</taxon>
    </lineage>
</organism>
<gene>
    <name evidence="2" type="ORF">MEUPH1_LOCUS18725</name>
</gene>
<keyword evidence="3" id="KW-1185">Reference proteome</keyword>
<proteinExistence type="predicted"/>